<keyword evidence="2" id="KW-1185">Reference proteome</keyword>
<dbReference type="EMBL" id="QRHA01000004">
    <property type="protein sequence ID" value="RDV26818.1"/>
    <property type="molecule type" value="Genomic_DNA"/>
</dbReference>
<comment type="caution">
    <text evidence="1">The sequence shown here is derived from an EMBL/GenBank/DDBJ whole genome shotgun (WGS) entry which is preliminary data.</text>
</comment>
<gene>
    <name evidence="1" type="ORF">DXV75_07475</name>
</gene>
<dbReference type="OrthoDB" id="9794948at2"/>
<dbReference type="Pfam" id="PF04299">
    <property type="entry name" value="FMN_bind_2"/>
    <property type="match status" value="1"/>
</dbReference>
<dbReference type="SUPFAM" id="SSF50475">
    <property type="entry name" value="FMN-binding split barrel"/>
    <property type="match status" value="1"/>
</dbReference>
<reference evidence="2" key="1">
    <citation type="submission" date="2018-08" db="EMBL/GenBank/DDBJ databases">
        <authorList>
            <person name="Zhang J."/>
            <person name="Du Z.-J."/>
        </authorList>
    </citation>
    <scope>NUCLEOTIDE SEQUENCE [LARGE SCALE GENOMIC DNA]</scope>
    <source>
        <strain evidence="2">KCTC 52655</strain>
    </source>
</reference>
<dbReference type="InterPro" id="IPR007396">
    <property type="entry name" value="TR_PAI2-type"/>
</dbReference>
<dbReference type="Proteomes" id="UP000256561">
    <property type="component" value="Unassembled WGS sequence"/>
</dbReference>
<sequence length="205" mass="23147">MYIPEHTKIEPLARLHEFMQSFSFATLVSPGLTATHLPLLLKPEEGKHGILYGHFARANPHWKHIEGQSTLVIFNGPHSYISPSWYHKHPAVPTWNYAAVHAYGTVSLLNDEETAAMLEHSMSHYDPELLHQPEIVSQQLRERLLAAIVGFSITLTHVEGVQKLGQHRSQRDQQSVFEALGQSKNPMDRALAEYMEQQSLGTGKL</sequence>
<proteinExistence type="predicted"/>
<name>A0A3D8MAU8_9ALTE</name>
<protein>
    <submittedName>
        <fullName evidence="1">FMN-binding negative transcriptional regulator</fullName>
    </submittedName>
</protein>
<evidence type="ECO:0000313" key="1">
    <source>
        <dbReference type="EMBL" id="RDV26818.1"/>
    </source>
</evidence>
<dbReference type="Gene3D" id="2.30.110.10">
    <property type="entry name" value="Electron Transport, Fmn-binding Protein, Chain A"/>
    <property type="match status" value="1"/>
</dbReference>
<dbReference type="RefSeq" id="WP_115592770.1">
    <property type="nucleotide sequence ID" value="NZ_QRHA01000004.1"/>
</dbReference>
<dbReference type="PIRSF" id="PIRSF010372">
    <property type="entry name" value="PaiB"/>
    <property type="match status" value="1"/>
</dbReference>
<dbReference type="PANTHER" id="PTHR35802:SF1">
    <property type="entry name" value="PROTEASE SYNTHASE AND SPORULATION PROTEIN PAI 2"/>
    <property type="match status" value="1"/>
</dbReference>
<accession>A0A3D8MAU8</accession>
<evidence type="ECO:0000313" key="2">
    <source>
        <dbReference type="Proteomes" id="UP000256561"/>
    </source>
</evidence>
<dbReference type="PANTHER" id="PTHR35802">
    <property type="entry name" value="PROTEASE SYNTHASE AND SPORULATION PROTEIN PAI 2"/>
    <property type="match status" value="1"/>
</dbReference>
<organism evidence="1 2">
    <name type="scientific">Alteromonas aestuariivivens</name>
    <dbReference type="NCBI Taxonomy" id="1938339"/>
    <lineage>
        <taxon>Bacteria</taxon>
        <taxon>Pseudomonadati</taxon>
        <taxon>Pseudomonadota</taxon>
        <taxon>Gammaproteobacteria</taxon>
        <taxon>Alteromonadales</taxon>
        <taxon>Alteromonadaceae</taxon>
        <taxon>Alteromonas/Salinimonas group</taxon>
        <taxon>Alteromonas</taxon>
    </lineage>
</organism>
<dbReference type="AlphaFoldDB" id="A0A3D8MAU8"/>
<dbReference type="InterPro" id="IPR012349">
    <property type="entry name" value="Split_barrel_FMN-bd"/>
</dbReference>